<evidence type="ECO:0000313" key="3">
    <source>
        <dbReference type="Proteomes" id="UP000608513"/>
    </source>
</evidence>
<proteinExistence type="predicted"/>
<gene>
    <name evidence="2" type="ORF">H8N03_25795</name>
</gene>
<accession>A0A923MV16</accession>
<feature type="domain" description="DNA mimic protein DMP19 C-terminal" evidence="1">
    <location>
        <begin position="47"/>
        <end position="157"/>
    </location>
</feature>
<protein>
    <submittedName>
        <fullName evidence="2">DUF4375 domain-containing protein</fullName>
    </submittedName>
</protein>
<dbReference type="Proteomes" id="UP000608513">
    <property type="component" value="Unassembled WGS sequence"/>
</dbReference>
<dbReference type="InterPro" id="IPR025402">
    <property type="entry name" value="DMP19_C"/>
</dbReference>
<sequence length="167" mass="18339">MQRPAMRSDLVSVFDRFAMGDIPGDEFDDALWFFVCERVTDKATFKALPIELQYFYASRYLEWEVGNGGFAQAAFNVPELFESARLGYLALDLAEAADLISQAQALLASGRGGITAGVGGDLGELFKAFSESALAELDSKLDDVGWWATERRSAYALANRGAFERVV</sequence>
<dbReference type="Pfam" id="PF14300">
    <property type="entry name" value="DMP19"/>
    <property type="match status" value="1"/>
</dbReference>
<reference evidence="2" key="1">
    <citation type="submission" date="2020-08" db="EMBL/GenBank/DDBJ databases">
        <title>Ramlibacter sp. USB13 16S ribosomal RNA gene genome sequencing and assembly.</title>
        <authorList>
            <person name="Kang M."/>
        </authorList>
    </citation>
    <scope>NUCLEOTIDE SEQUENCE</scope>
    <source>
        <strain evidence="2">USB13</strain>
    </source>
</reference>
<dbReference type="AlphaFoldDB" id="A0A923MV16"/>
<comment type="caution">
    <text evidence="2">The sequence shown here is derived from an EMBL/GenBank/DDBJ whole genome shotgun (WGS) entry which is preliminary data.</text>
</comment>
<dbReference type="RefSeq" id="WP_187079124.1">
    <property type="nucleotide sequence ID" value="NZ_JACORT010000018.1"/>
</dbReference>
<dbReference type="EMBL" id="JACORT010000018">
    <property type="protein sequence ID" value="MBC5786377.1"/>
    <property type="molecule type" value="Genomic_DNA"/>
</dbReference>
<name>A0A923MV16_9BURK</name>
<organism evidence="2 3">
    <name type="scientific">Ramlibacter cellulosilyticus</name>
    <dbReference type="NCBI Taxonomy" id="2764187"/>
    <lineage>
        <taxon>Bacteria</taxon>
        <taxon>Pseudomonadati</taxon>
        <taxon>Pseudomonadota</taxon>
        <taxon>Betaproteobacteria</taxon>
        <taxon>Burkholderiales</taxon>
        <taxon>Comamonadaceae</taxon>
        <taxon>Ramlibacter</taxon>
    </lineage>
</organism>
<evidence type="ECO:0000259" key="1">
    <source>
        <dbReference type="Pfam" id="PF14300"/>
    </source>
</evidence>
<keyword evidence="3" id="KW-1185">Reference proteome</keyword>
<dbReference type="Gene3D" id="1.20.1420.60">
    <property type="match status" value="1"/>
</dbReference>
<evidence type="ECO:0000313" key="2">
    <source>
        <dbReference type="EMBL" id="MBC5786377.1"/>
    </source>
</evidence>